<dbReference type="EMBL" id="QBML01000005">
    <property type="protein sequence ID" value="PZO43253.1"/>
    <property type="molecule type" value="Genomic_DNA"/>
</dbReference>
<dbReference type="GO" id="GO:0000166">
    <property type="term" value="F:nucleotide binding"/>
    <property type="evidence" value="ECO:0007669"/>
    <property type="project" value="UniProtKB-KW"/>
</dbReference>
<protein>
    <submittedName>
        <fullName evidence="11">Adenylate/guanylate cyclase domain-containing protein</fullName>
    </submittedName>
</protein>
<comment type="subcellular location">
    <subcellularLocation>
        <location evidence="1">Membrane</location>
    </subcellularLocation>
</comment>
<dbReference type="Gene3D" id="1.10.8.500">
    <property type="entry name" value="HAMP domain in histidine kinase"/>
    <property type="match status" value="1"/>
</dbReference>
<evidence type="ECO:0000256" key="3">
    <source>
        <dbReference type="ARBA" id="ARBA00022741"/>
    </source>
</evidence>
<dbReference type="GO" id="GO:0035556">
    <property type="term" value="P:intracellular signal transduction"/>
    <property type="evidence" value="ECO:0007669"/>
    <property type="project" value="InterPro"/>
</dbReference>
<gene>
    <name evidence="11" type="ORF">DCF19_04685</name>
</gene>
<dbReference type="CDD" id="cd06225">
    <property type="entry name" value="HAMP"/>
    <property type="match status" value="1"/>
</dbReference>
<dbReference type="InterPro" id="IPR003660">
    <property type="entry name" value="HAMP_dom"/>
</dbReference>
<dbReference type="SUPFAM" id="SSF158472">
    <property type="entry name" value="HAMP domain-like"/>
    <property type="match status" value="1"/>
</dbReference>
<dbReference type="InterPro" id="IPR029787">
    <property type="entry name" value="Nucleotide_cyclase"/>
</dbReference>
<evidence type="ECO:0000256" key="5">
    <source>
        <dbReference type="ARBA" id="ARBA00023136"/>
    </source>
</evidence>
<evidence type="ECO:0000313" key="11">
    <source>
        <dbReference type="EMBL" id="PZO43253.1"/>
    </source>
</evidence>
<dbReference type="SMART" id="SM00304">
    <property type="entry name" value="HAMP"/>
    <property type="match status" value="1"/>
</dbReference>
<dbReference type="GO" id="GO:0004016">
    <property type="term" value="F:adenylate cyclase activity"/>
    <property type="evidence" value="ECO:0007669"/>
    <property type="project" value="UniProtKB-ARBA"/>
</dbReference>
<dbReference type="SUPFAM" id="SSF55073">
    <property type="entry name" value="Nucleotide cyclase"/>
    <property type="match status" value="1"/>
</dbReference>
<keyword evidence="7" id="KW-0175">Coiled coil</keyword>
<keyword evidence="5 8" id="KW-0472">Membrane</keyword>
<dbReference type="PROSITE" id="PS50125">
    <property type="entry name" value="GUANYLATE_CYCLASE_2"/>
    <property type="match status" value="1"/>
</dbReference>
<evidence type="ECO:0000313" key="12">
    <source>
        <dbReference type="Proteomes" id="UP000249467"/>
    </source>
</evidence>
<comment type="caution">
    <text evidence="11">The sequence shown here is derived from an EMBL/GenBank/DDBJ whole genome shotgun (WGS) entry which is preliminary data.</text>
</comment>
<reference evidence="11 12" key="2">
    <citation type="submission" date="2018-06" db="EMBL/GenBank/DDBJ databases">
        <title>Metagenomic assembly of (sub)arctic Cyanobacteria and their associated microbiome from non-axenic cultures.</title>
        <authorList>
            <person name="Baurain D."/>
        </authorList>
    </citation>
    <scope>NUCLEOTIDE SEQUENCE [LARGE SCALE GENOMIC DNA]</scope>
    <source>
        <strain evidence="11">ULC066bin1</strain>
    </source>
</reference>
<proteinExistence type="predicted"/>
<dbReference type="GO" id="GO:0009190">
    <property type="term" value="P:cyclic nucleotide biosynthetic process"/>
    <property type="evidence" value="ECO:0007669"/>
    <property type="project" value="InterPro"/>
</dbReference>
<organism evidence="11 12">
    <name type="scientific">Pseudanabaena frigida</name>
    <dbReference type="NCBI Taxonomy" id="945775"/>
    <lineage>
        <taxon>Bacteria</taxon>
        <taxon>Bacillati</taxon>
        <taxon>Cyanobacteriota</taxon>
        <taxon>Cyanophyceae</taxon>
        <taxon>Pseudanabaenales</taxon>
        <taxon>Pseudanabaenaceae</taxon>
        <taxon>Pseudanabaena</taxon>
    </lineage>
</organism>
<accession>A0A2W4WDU8</accession>
<dbReference type="CDD" id="cd07302">
    <property type="entry name" value="CHD"/>
    <property type="match status" value="1"/>
</dbReference>
<feature type="transmembrane region" description="Helical" evidence="8">
    <location>
        <begin position="417"/>
        <end position="440"/>
    </location>
</feature>
<name>A0A2W4WDU8_9CYAN</name>
<keyword evidence="4 8" id="KW-1133">Transmembrane helix</keyword>
<evidence type="ECO:0000256" key="4">
    <source>
        <dbReference type="ARBA" id="ARBA00022989"/>
    </source>
</evidence>
<dbReference type="Gene3D" id="3.30.70.1230">
    <property type="entry name" value="Nucleotide cyclase"/>
    <property type="match status" value="1"/>
</dbReference>
<dbReference type="Pfam" id="PF00211">
    <property type="entry name" value="Guanylate_cyc"/>
    <property type="match status" value="1"/>
</dbReference>
<reference evidence="11 12" key="1">
    <citation type="submission" date="2018-04" db="EMBL/GenBank/DDBJ databases">
        <authorList>
            <person name="Go L.Y."/>
            <person name="Mitchell J.A."/>
        </authorList>
    </citation>
    <scope>NUCLEOTIDE SEQUENCE [LARGE SCALE GENOMIC DNA]</scope>
    <source>
        <strain evidence="11">ULC066bin1</strain>
    </source>
</reference>
<evidence type="ECO:0000256" key="6">
    <source>
        <dbReference type="ARBA" id="ARBA00023239"/>
    </source>
</evidence>
<evidence type="ECO:0000256" key="1">
    <source>
        <dbReference type="ARBA" id="ARBA00004370"/>
    </source>
</evidence>
<dbReference type="PANTHER" id="PTHR11920:SF335">
    <property type="entry name" value="GUANYLATE CYCLASE"/>
    <property type="match status" value="1"/>
</dbReference>
<dbReference type="Proteomes" id="UP000249467">
    <property type="component" value="Unassembled WGS sequence"/>
</dbReference>
<keyword evidence="3" id="KW-0547">Nucleotide-binding</keyword>
<dbReference type="GO" id="GO:0016020">
    <property type="term" value="C:membrane"/>
    <property type="evidence" value="ECO:0007669"/>
    <property type="project" value="UniProtKB-SubCell"/>
</dbReference>
<dbReference type="PROSITE" id="PS50885">
    <property type="entry name" value="HAMP"/>
    <property type="match status" value="1"/>
</dbReference>
<dbReference type="AlphaFoldDB" id="A0A2W4WDU8"/>
<feature type="domain" description="HAMP" evidence="10">
    <location>
        <begin position="437"/>
        <end position="489"/>
    </location>
</feature>
<feature type="coiled-coil region" evidence="7">
    <location>
        <begin position="474"/>
        <end position="504"/>
    </location>
</feature>
<evidence type="ECO:0000256" key="8">
    <source>
        <dbReference type="SAM" id="Phobius"/>
    </source>
</evidence>
<evidence type="ECO:0000259" key="10">
    <source>
        <dbReference type="PROSITE" id="PS50885"/>
    </source>
</evidence>
<keyword evidence="6" id="KW-0456">Lyase</keyword>
<dbReference type="InterPro" id="IPR050401">
    <property type="entry name" value="Cyclic_nucleotide_synthase"/>
</dbReference>
<evidence type="ECO:0000256" key="2">
    <source>
        <dbReference type="ARBA" id="ARBA00022692"/>
    </source>
</evidence>
<dbReference type="Gene3D" id="3.30.450.20">
    <property type="entry name" value="PAS domain"/>
    <property type="match status" value="1"/>
</dbReference>
<evidence type="ECO:0000259" key="9">
    <source>
        <dbReference type="PROSITE" id="PS50125"/>
    </source>
</evidence>
<sequence>MQLFKQISIKTKLIMMLLVVSIGALLASTYICSSSGEAILTEKIFNQLTSLRSTKTYQIQDYFETLKNHSQTLSEDLTVISAMQEFRTAYYQLEQSPIPLDFDRRIENYYSTEFLPKLARTHEGSPLLASYIPKTAASRYLQYYYTTANPHPIGKKLLLDDPEDGSDYSQVHARYHSFFRSIIEKYGYYDLFLIDREGTLVYSVFKETDFSTNFTNGPYSDSNLAEAIAAARGAKGTGYVKIVDFKPYSPSYGAPAAFIATPIFNKSEFVGVLAFQFPVDKINRVMTGDKNWKQDGLGDSGETYLVGSDYLMRSMSRFLIEDPEGHSKTLTSIGTDEKTVKKIADFNTTILLQEVQTQAVKEALVGRQGTAIIDDYRNIPVLSSYAPLKIDGLKWAILAEIDVSEAYASVYAFQKTVLIGATLIIGLITLVSMMLTSIFIKPIQMLIASANKVGAGEVDAIVQSGSDDEFGDLASSFNQTIDSLRNEAKEIEQKNRENEALVLNIFSPAIAKRIKQGDRKIADRISNVSVFFSDLDRFTNLAKTMPPEEGVSLLNELVTVFDEMADKYGLEKIKTIGDGYMAVCGLSVPRLDHDKRMVDFSLEMLTFIRRFNYERGLYLDLRIGINSGEVVAGVIGKNKLLYDVWGDTVNIANKLKYACPPGSIFVSQNVCDRLHDLYDFECVGDIQELGQEKLVAWHLKNAKPTI</sequence>
<dbReference type="InterPro" id="IPR001054">
    <property type="entry name" value="A/G_cyclase"/>
</dbReference>
<dbReference type="PANTHER" id="PTHR11920">
    <property type="entry name" value="GUANYLYL CYCLASE"/>
    <property type="match status" value="1"/>
</dbReference>
<dbReference type="Pfam" id="PF00672">
    <property type="entry name" value="HAMP"/>
    <property type="match status" value="1"/>
</dbReference>
<evidence type="ECO:0000256" key="7">
    <source>
        <dbReference type="SAM" id="Coils"/>
    </source>
</evidence>
<keyword evidence="2 8" id="KW-0812">Transmembrane</keyword>
<dbReference type="SMART" id="SM00044">
    <property type="entry name" value="CYCc"/>
    <property type="match status" value="1"/>
</dbReference>
<feature type="domain" description="Guanylate cyclase" evidence="9">
    <location>
        <begin position="529"/>
        <end position="656"/>
    </location>
</feature>